<keyword evidence="3" id="KW-1185">Reference proteome</keyword>
<evidence type="ECO:0000256" key="1">
    <source>
        <dbReference type="SAM" id="MobiDB-lite"/>
    </source>
</evidence>
<sequence length="225" mass="24462">MTKSRKRKTPWDTPSLTAKTRSSPPSHRDPDLPAREPVQDVICMQGLWVFDPMASTSEDARNFLWTGLQLLRTKAKSLELTDDEVRQLMLTSFTAFHDAANGLWGALQEMTAKGGCGSLAAVEACCQISTGHGSGRLSLPAPRNALVLPSPNCLPVPVVPNTCEGVGPLAATAPLLETESTNMTSEVESYPVADFPEPTEFGWTPEGYEVRAAFKRYSESNHADR</sequence>
<name>A0ABS5BX82_9BACT</name>
<dbReference type="Proteomes" id="UP000676565">
    <property type="component" value="Unassembled WGS sequence"/>
</dbReference>
<evidence type="ECO:0000313" key="3">
    <source>
        <dbReference type="Proteomes" id="UP000676565"/>
    </source>
</evidence>
<gene>
    <name evidence="2" type="ORF">J8F10_23965</name>
</gene>
<reference evidence="2 3" key="1">
    <citation type="submission" date="2021-04" db="EMBL/GenBank/DDBJ databases">
        <authorList>
            <person name="Ivanova A."/>
        </authorList>
    </citation>
    <scope>NUCLEOTIDE SEQUENCE [LARGE SCALE GENOMIC DNA]</scope>
    <source>
        <strain evidence="2 3">G18</strain>
    </source>
</reference>
<accession>A0ABS5BX82</accession>
<comment type="caution">
    <text evidence="2">The sequence shown here is derived from an EMBL/GenBank/DDBJ whole genome shotgun (WGS) entry which is preliminary data.</text>
</comment>
<protein>
    <submittedName>
        <fullName evidence="2">Uncharacterized protein</fullName>
    </submittedName>
</protein>
<dbReference type="RefSeq" id="WP_210658181.1">
    <property type="nucleotide sequence ID" value="NZ_JAGKQQ010000001.1"/>
</dbReference>
<feature type="region of interest" description="Disordered" evidence="1">
    <location>
        <begin position="1"/>
        <end position="34"/>
    </location>
</feature>
<proteinExistence type="predicted"/>
<organism evidence="2 3">
    <name type="scientific">Gemmata palustris</name>
    <dbReference type="NCBI Taxonomy" id="2822762"/>
    <lineage>
        <taxon>Bacteria</taxon>
        <taxon>Pseudomonadati</taxon>
        <taxon>Planctomycetota</taxon>
        <taxon>Planctomycetia</taxon>
        <taxon>Gemmatales</taxon>
        <taxon>Gemmataceae</taxon>
        <taxon>Gemmata</taxon>
    </lineage>
</organism>
<evidence type="ECO:0000313" key="2">
    <source>
        <dbReference type="EMBL" id="MBP3958316.1"/>
    </source>
</evidence>
<feature type="compositionally biased region" description="Polar residues" evidence="1">
    <location>
        <begin position="12"/>
        <end position="25"/>
    </location>
</feature>
<dbReference type="EMBL" id="JAGKQQ010000001">
    <property type="protein sequence ID" value="MBP3958316.1"/>
    <property type="molecule type" value="Genomic_DNA"/>
</dbReference>